<proteinExistence type="predicted"/>
<dbReference type="Proteomes" id="UP001301958">
    <property type="component" value="Unassembled WGS sequence"/>
</dbReference>
<name>A0AAN7BDR9_9PEZI</name>
<dbReference type="AlphaFoldDB" id="A0AAN7BDR9"/>
<dbReference type="PANTHER" id="PTHR39596:SF2">
    <property type="entry name" value="HET DOMAIN PROTEIN (AFU_ORTHOLOGUE AFUA_1G17550)-RELATED"/>
    <property type="match status" value="1"/>
</dbReference>
<protein>
    <recommendedName>
        <fullName evidence="1">Heterokaryon incompatibility domain-containing protein</fullName>
    </recommendedName>
</protein>
<dbReference type="EMBL" id="MU865497">
    <property type="protein sequence ID" value="KAK4222006.1"/>
    <property type="molecule type" value="Genomic_DNA"/>
</dbReference>
<evidence type="ECO:0000259" key="1">
    <source>
        <dbReference type="Pfam" id="PF06985"/>
    </source>
</evidence>
<evidence type="ECO:0000313" key="3">
    <source>
        <dbReference type="Proteomes" id="UP001301958"/>
    </source>
</evidence>
<organism evidence="2 3">
    <name type="scientific">Podospora fimiseda</name>
    <dbReference type="NCBI Taxonomy" id="252190"/>
    <lineage>
        <taxon>Eukaryota</taxon>
        <taxon>Fungi</taxon>
        <taxon>Dikarya</taxon>
        <taxon>Ascomycota</taxon>
        <taxon>Pezizomycotina</taxon>
        <taxon>Sordariomycetes</taxon>
        <taxon>Sordariomycetidae</taxon>
        <taxon>Sordariales</taxon>
        <taxon>Podosporaceae</taxon>
        <taxon>Podospora</taxon>
    </lineage>
</organism>
<dbReference type="Pfam" id="PF06985">
    <property type="entry name" value="HET"/>
    <property type="match status" value="1"/>
</dbReference>
<gene>
    <name evidence="2" type="ORF">QBC38DRAFT_107048</name>
</gene>
<evidence type="ECO:0000313" key="2">
    <source>
        <dbReference type="EMBL" id="KAK4222006.1"/>
    </source>
</evidence>
<feature type="domain" description="Heterokaryon incompatibility" evidence="1">
    <location>
        <begin position="333"/>
        <end position="437"/>
    </location>
</feature>
<dbReference type="PANTHER" id="PTHR39596">
    <property type="match status" value="1"/>
</dbReference>
<dbReference type="InterPro" id="IPR010730">
    <property type="entry name" value="HET"/>
</dbReference>
<accession>A0AAN7BDR9</accession>
<sequence length="893" mass="99005">MDHLPLPRDPLHPNPSIPLSSKQFQIPSGQFLSYPLQFSHLITGSHPHVPNQRDVLIKPDSAEAAVSSDDILDYYQGWLFFSLLSEFIGEKHDARKYLQVIMNDDKEIEKILLTTEYLWDDLSTSDGIVEGSDRHQHLEKCLDVALEAFDDLERNFSGFGSIFTDEVLCLASLCETLDSFLCTTVDKERIFPCQAERNWLSKVVDIIQFDKEEMVVKGGWCPGDIMRVKETFNSVAAFYYWRSYRVANEGKHRDCPDWGCTLRSEAKTTHVGGDKECDCPGMVEFEEKDLIEIYERGELPVFTIGKMEDGSLGIALKGVGLTEEAQKDPENRYVALSHVWSEGMGNVRGNGLPFCRLSVTQYWAMLALQCVMKGESTERGDSQGKGIEIERKPETMAINLWIDTMCCPATPGYGKNLCLARMREIYANAEAVLVRSMALEDMEIGKYVEGPEKGVMDVAARLYTSPWMKRMWTLQEGVLAGMNHSETAIGGRLVLGFGGAVLSLESVVGLLKQAPVHEAALAFDMIGKFAELTPLLYDDKNSGIKGSFLTVLSTALKYRSVSVASDELICLATLLGVRVGKAEGELPLIGSAEEGSENTFDEGMRELWKRIGSHDGGIPAEIIFSSVPRIRIDGFRWAPRTFIQHAKYGQVFLMSSSDDEQTKITEKGLQVTFPGFKLKVDLELHGTPLVVKSGNAPKSRAHRVMFMQLPTGGEEDWYAIHIHQLDQDDLADRLDQLSLGPTLLEQVGDGNLCLIQKNEEPVGRCLLVSIRDETSSSIQVRSKYPVTVGPVNPSTGYICSKVQQNLCQLRDAVTAAGDAAKEEVLEKKLNELLSKDETGLLREALVLEALGKENVSASDEQVMETFVKVANLVAELGGVQGTAIAEDQTWIVD</sequence>
<keyword evidence="3" id="KW-1185">Reference proteome</keyword>
<comment type="caution">
    <text evidence="2">The sequence shown here is derived from an EMBL/GenBank/DDBJ whole genome shotgun (WGS) entry which is preliminary data.</text>
</comment>
<reference evidence="2" key="2">
    <citation type="submission" date="2023-05" db="EMBL/GenBank/DDBJ databases">
        <authorList>
            <consortium name="Lawrence Berkeley National Laboratory"/>
            <person name="Steindorff A."/>
            <person name="Hensen N."/>
            <person name="Bonometti L."/>
            <person name="Westerberg I."/>
            <person name="Brannstrom I.O."/>
            <person name="Guillou S."/>
            <person name="Cros-Aarteil S."/>
            <person name="Calhoun S."/>
            <person name="Haridas S."/>
            <person name="Kuo A."/>
            <person name="Mondo S."/>
            <person name="Pangilinan J."/>
            <person name="Riley R."/>
            <person name="Labutti K."/>
            <person name="Andreopoulos B."/>
            <person name="Lipzen A."/>
            <person name="Chen C."/>
            <person name="Yanf M."/>
            <person name="Daum C."/>
            <person name="Ng V."/>
            <person name="Clum A."/>
            <person name="Ohm R."/>
            <person name="Martin F."/>
            <person name="Silar P."/>
            <person name="Natvig D."/>
            <person name="Lalanne C."/>
            <person name="Gautier V."/>
            <person name="Ament-Velasquez S.L."/>
            <person name="Kruys A."/>
            <person name="Hutchinson M.I."/>
            <person name="Powell A.J."/>
            <person name="Barry K."/>
            <person name="Miller A.N."/>
            <person name="Grigoriev I.V."/>
            <person name="Debuchy R."/>
            <person name="Gladieux P."/>
            <person name="Thoren M.H."/>
            <person name="Johannesson H."/>
        </authorList>
    </citation>
    <scope>NUCLEOTIDE SEQUENCE</scope>
    <source>
        <strain evidence="2">CBS 990.96</strain>
    </source>
</reference>
<reference evidence="2" key="1">
    <citation type="journal article" date="2023" name="Mol. Phylogenet. Evol.">
        <title>Genome-scale phylogeny and comparative genomics of the fungal order Sordariales.</title>
        <authorList>
            <person name="Hensen N."/>
            <person name="Bonometti L."/>
            <person name="Westerberg I."/>
            <person name="Brannstrom I.O."/>
            <person name="Guillou S."/>
            <person name="Cros-Aarteil S."/>
            <person name="Calhoun S."/>
            <person name="Haridas S."/>
            <person name="Kuo A."/>
            <person name="Mondo S."/>
            <person name="Pangilinan J."/>
            <person name="Riley R."/>
            <person name="LaButti K."/>
            <person name="Andreopoulos B."/>
            <person name="Lipzen A."/>
            <person name="Chen C."/>
            <person name="Yan M."/>
            <person name="Daum C."/>
            <person name="Ng V."/>
            <person name="Clum A."/>
            <person name="Steindorff A."/>
            <person name="Ohm R.A."/>
            <person name="Martin F."/>
            <person name="Silar P."/>
            <person name="Natvig D.O."/>
            <person name="Lalanne C."/>
            <person name="Gautier V."/>
            <person name="Ament-Velasquez S.L."/>
            <person name="Kruys A."/>
            <person name="Hutchinson M.I."/>
            <person name="Powell A.J."/>
            <person name="Barry K."/>
            <person name="Miller A.N."/>
            <person name="Grigoriev I.V."/>
            <person name="Debuchy R."/>
            <person name="Gladieux P."/>
            <person name="Hiltunen Thoren M."/>
            <person name="Johannesson H."/>
        </authorList>
    </citation>
    <scope>NUCLEOTIDE SEQUENCE</scope>
    <source>
        <strain evidence="2">CBS 990.96</strain>
    </source>
</reference>